<feature type="region of interest" description="Disordered" evidence="1">
    <location>
        <begin position="1"/>
        <end position="36"/>
    </location>
</feature>
<keyword evidence="2" id="KW-0472">Membrane</keyword>
<feature type="transmembrane region" description="Helical" evidence="2">
    <location>
        <begin position="331"/>
        <end position="352"/>
    </location>
</feature>
<evidence type="ECO:0008006" key="5">
    <source>
        <dbReference type="Google" id="ProtNLM"/>
    </source>
</evidence>
<organism evidence="3 4">
    <name type="scientific">Bosea psychrotolerans</name>
    <dbReference type="NCBI Taxonomy" id="1871628"/>
    <lineage>
        <taxon>Bacteria</taxon>
        <taxon>Pseudomonadati</taxon>
        <taxon>Pseudomonadota</taxon>
        <taxon>Alphaproteobacteria</taxon>
        <taxon>Hyphomicrobiales</taxon>
        <taxon>Boseaceae</taxon>
        <taxon>Bosea</taxon>
    </lineage>
</organism>
<comment type="caution">
    <text evidence="3">The sequence shown here is derived from an EMBL/GenBank/DDBJ whole genome shotgun (WGS) entry which is preliminary data.</text>
</comment>
<keyword evidence="4" id="KW-1185">Reference proteome</keyword>
<dbReference type="Proteomes" id="UP000236919">
    <property type="component" value="Unassembled WGS sequence"/>
</dbReference>
<feature type="transmembrane region" description="Helical" evidence="2">
    <location>
        <begin position="453"/>
        <end position="474"/>
    </location>
</feature>
<proteinExistence type="predicted"/>
<feature type="transmembrane region" description="Helical" evidence="2">
    <location>
        <begin position="46"/>
        <end position="67"/>
    </location>
</feature>
<feature type="transmembrane region" description="Helical" evidence="2">
    <location>
        <begin position="480"/>
        <end position="497"/>
    </location>
</feature>
<name>A0A2S4M9H3_9HYPH</name>
<feature type="transmembrane region" description="Helical" evidence="2">
    <location>
        <begin position="227"/>
        <end position="244"/>
    </location>
</feature>
<sequence>MSGDLGNGLSVRPPAALEQGHDGARSEPGRAIDTQRAPAPASALRILLVVIATLLTFYAASLASALVEPQHYRGRVAQAVASAALARDVALPFARSNPVSIHNFNDCLILSMLVLPREDGLFRRALSPRVPRVDAPWSGEAPRGYPPYVQCRDLALAAEPAAAVPTEYYHRYLHGDWVLAKLLLAVLPFAYATNLLLILLVAGLVTLALLALRNAMRRSGTAGRDRAYAVMALTLLLFYALPVFGRSFSFAPADIVLVGFLLFFYLRPPSALSEPGFATAAALFGALTAMFEFLTGGSPSGLILIVAVVVFDDAADLRVMWRRLCVGAVSFTAAIILCFVFKMAAVAAIWGLPELGLFGRQIGAHMSGGGWEVAPDNAARLARFGIAPDAIRASFLFSYLYALSKVFYFSRFLAFGSVELGILLAVVIPVLLALHQAVLLWRCREPVERLRTGLLLAACAIMPAWYLAFVHHTIVHAHFMFRPMVWPLALLLAMAAWRRTGQKHNVRAG</sequence>
<evidence type="ECO:0000313" key="3">
    <source>
        <dbReference type="EMBL" id="POR51396.1"/>
    </source>
</evidence>
<feature type="transmembrane region" description="Helical" evidence="2">
    <location>
        <begin position="278"/>
        <end position="311"/>
    </location>
</feature>
<keyword evidence="2" id="KW-0812">Transmembrane</keyword>
<feature type="transmembrane region" description="Helical" evidence="2">
    <location>
        <begin position="250"/>
        <end position="266"/>
    </location>
</feature>
<dbReference type="AlphaFoldDB" id="A0A2S4M9H3"/>
<feature type="transmembrane region" description="Helical" evidence="2">
    <location>
        <begin position="420"/>
        <end position="441"/>
    </location>
</feature>
<dbReference type="EMBL" id="PQFZ01000007">
    <property type="protein sequence ID" value="POR51396.1"/>
    <property type="molecule type" value="Genomic_DNA"/>
</dbReference>
<evidence type="ECO:0000313" key="4">
    <source>
        <dbReference type="Proteomes" id="UP000236919"/>
    </source>
</evidence>
<keyword evidence="2" id="KW-1133">Transmembrane helix</keyword>
<evidence type="ECO:0000256" key="2">
    <source>
        <dbReference type="SAM" id="Phobius"/>
    </source>
</evidence>
<feature type="compositionally biased region" description="Basic and acidic residues" evidence="1">
    <location>
        <begin position="19"/>
        <end position="30"/>
    </location>
</feature>
<evidence type="ECO:0000256" key="1">
    <source>
        <dbReference type="SAM" id="MobiDB-lite"/>
    </source>
</evidence>
<reference evidence="3 4" key="1">
    <citation type="submission" date="2018-01" db="EMBL/GenBank/DDBJ databases">
        <title>Genomic Encyclopedia of Type Strains, Phase III (KMG-III): the genomes of soil and plant-associated and newly described type strains.</title>
        <authorList>
            <person name="Whitman W."/>
        </authorList>
    </citation>
    <scope>NUCLEOTIDE SEQUENCE [LARGE SCALE GENOMIC DNA]</scope>
    <source>
        <strain evidence="3 4">1131</strain>
    </source>
</reference>
<feature type="transmembrane region" description="Helical" evidence="2">
    <location>
        <begin position="197"/>
        <end position="215"/>
    </location>
</feature>
<protein>
    <recommendedName>
        <fullName evidence="5">Glycosyltransferase RgtA/B/C/D-like domain-containing protein</fullName>
    </recommendedName>
</protein>
<gene>
    <name evidence="3" type="ORF">CYD53_107179</name>
</gene>
<accession>A0A2S4M9H3</accession>